<protein>
    <submittedName>
        <fullName evidence="2">RloB-like protein</fullName>
    </submittedName>
</protein>
<name>A0ABT1JLT9_ACTCY</name>
<dbReference type="Proteomes" id="UP000791080">
    <property type="component" value="Unassembled WGS sequence"/>
</dbReference>
<organism evidence="2 3">
    <name type="scientific">Actinoalloteichus caeruleus DSM 43889</name>
    <dbReference type="NCBI Taxonomy" id="1120930"/>
    <lineage>
        <taxon>Bacteria</taxon>
        <taxon>Bacillati</taxon>
        <taxon>Actinomycetota</taxon>
        <taxon>Actinomycetes</taxon>
        <taxon>Pseudonocardiales</taxon>
        <taxon>Pseudonocardiaceae</taxon>
        <taxon>Actinoalloteichus</taxon>
        <taxon>Actinoalloteichus cyanogriseus</taxon>
    </lineage>
</organism>
<dbReference type="RefSeq" id="WP_035292527.1">
    <property type="nucleotide sequence ID" value="NZ_AUBJ02000001.1"/>
</dbReference>
<evidence type="ECO:0000256" key="1">
    <source>
        <dbReference type="SAM" id="MobiDB-lite"/>
    </source>
</evidence>
<dbReference type="EMBL" id="AUBJ02000001">
    <property type="protein sequence ID" value="MCP2333134.1"/>
    <property type="molecule type" value="Genomic_DNA"/>
</dbReference>
<gene>
    <name evidence="2" type="ORF">G443_003404</name>
</gene>
<reference evidence="2 3" key="1">
    <citation type="submission" date="2022-06" db="EMBL/GenBank/DDBJ databases">
        <title>Genomic Encyclopedia of Type Strains, Phase I: the one thousand microbial genomes (KMG-I) project.</title>
        <authorList>
            <person name="Kyrpides N."/>
        </authorList>
    </citation>
    <scope>NUCLEOTIDE SEQUENCE [LARGE SCALE GENOMIC DNA]</scope>
    <source>
        <strain evidence="2 3">DSM 43889</strain>
    </source>
</reference>
<evidence type="ECO:0000313" key="3">
    <source>
        <dbReference type="Proteomes" id="UP000791080"/>
    </source>
</evidence>
<dbReference type="Pfam" id="PF13707">
    <property type="entry name" value="RloB"/>
    <property type="match status" value="1"/>
</dbReference>
<comment type="caution">
    <text evidence="2">The sequence shown here is derived from an EMBL/GenBank/DDBJ whole genome shotgun (WGS) entry which is preliminary data.</text>
</comment>
<accession>A0ABT1JLT9</accession>
<dbReference type="InterPro" id="IPR025591">
    <property type="entry name" value="RloB"/>
</dbReference>
<keyword evidence="3" id="KW-1185">Reference proteome</keyword>
<feature type="region of interest" description="Disordered" evidence="1">
    <location>
        <begin position="1"/>
        <end position="20"/>
    </location>
</feature>
<proteinExistence type="predicted"/>
<evidence type="ECO:0000313" key="2">
    <source>
        <dbReference type="EMBL" id="MCP2333134.1"/>
    </source>
</evidence>
<sequence length="194" mass="21512">MTRRGTGRDSLSRSRGNRNERRRILVVTEGKVTEPTYLTELRRRLRATGVSVSVVPGKHSDPSRVVDTARTQRDNAKRAGEAFDSVWCVVDVDDHRGLADAIRDASRARLKVAVSNPCFEIWLLWHCEDQTGAISSKALRKRVERYLDGKRLLPTFPYGAWGEACRRAAMDNPAVPPANPGSGVGELVIEMSGT</sequence>